<organism evidence="2 3">
    <name type="scientific">Eleginops maclovinus</name>
    <name type="common">Patagonian blennie</name>
    <name type="synonym">Eleginus maclovinus</name>
    <dbReference type="NCBI Taxonomy" id="56733"/>
    <lineage>
        <taxon>Eukaryota</taxon>
        <taxon>Metazoa</taxon>
        <taxon>Chordata</taxon>
        <taxon>Craniata</taxon>
        <taxon>Vertebrata</taxon>
        <taxon>Euteleostomi</taxon>
        <taxon>Actinopterygii</taxon>
        <taxon>Neopterygii</taxon>
        <taxon>Teleostei</taxon>
        <taxon>Neoteleostei</taxon>
        <taxon>Acanthomorphata</taxon>
        <taxon>Eupercaria</taxon>
        <taxon>Perciformes</taxon>
        <taxon>Notothenioidei</taxon>
        <taxon>Eleginopidae</taxon>
        <taxon>Eleginops</taxon>
    </lineage>
</organism>
<sequence length="77" mass="8639">MIYRFTVHCLLMFDHRLAGDQAATVNCEDRNTLDRGLIRCDPYSGSNKSQKGVSNNHSSLKSKPPNRCRDLNQQTGG</sequence>
<keyword evidence="3" id="KW-1185">Reference proteome</keyword>
<reference evidence="2 3" key="1">
    <citation type="journal article" date="2023" name="Genes (Basel)">
        <title>Chromosome-Level Genome Assembly and Circadian Gene Repertoire of the Patagonia Blennie Eleginops maclovinus-The Closest Ancestral Proxy of Antarctic Cryonotothenioids.</title>
        <authorList>
            <person name="Cheng C.C."/>
            <person name="Rivera-Colon A.G."/>
            <person name="Minhas B.F."/>
            <person name="Wilson L."/>
            <person name="Rayamajhi N."/>
            <person name="Vargas-Chacoff L."/>
            <person name="Catchen J.M."/>
        </authorList>
    </citation>
    <scope>NUCLEOTIDE SEQUENCE [LARGE SCALE GENOMIC DNA]</scope>
    <source>
        <strain evidence="2">JMC-PN-2008</strain>
    </source>
</reference>
<evidence type="ECO:0000313" key="3">
    <source>
        <dbReference type="Proteomes" id="UP001346869"/>
    </source>
</evidence>
<gene>
    <name evidence="2" type="ORF">PBY51_011492</name>
</gene>
<protein>
    <submittedName>
        <fullName evidence="2">Uncharacterized protein</fullName>
    </submittedName>
</protein>
<feature type="compositionally biased region" description="Polar residues" evidence="1">
    <location>
        <begin position="44"/>
        <end position="61"/>
    </location>
</feature>
<dbReference type="AlphaFoldDB" id="A0AAN8ATY5"/>
<name>A0AAN8ATY5_ELEMC</name>
<evidence type="ECO:0000313" key="2">
    <source>
        <dbReference type="EMBL" id="KAK5866963.1"/>
    </source>
</evidence>
<dbReference type="EMBL" id="JAUZQC010000008">
    <property type="protein sequence ID" value="KAK5866963.1"/>
    <property type="molecule type" value="Genomic_DNA"/>
</dbReference>
<reference evidence="2 3" key="2">
    <citation type="journal article" date="2023" name="Mol. Biol. Evol.">
        <title>Genomics of Secondarily Temperate Adaptation in the Only Non-Antarctic Icefish.</title>
        <authorList>
            <person name="Rivera-Colon A.G."/>
            <person name="Rayamajhi N."/>
            <person name="Minhas B.F."/>
            <person name="Madrigal G."/>
            <person name="Bilyk K.T."/>
            <person name="Yoon V."/>
            <person name="Hune M."/>
            <person name="Gregory S."/>
            <person name="Cheng C.H.C."/>
            <person name="Catchen J.M."/>
        </authorList>
    </citation>
    <scope>NUCLEOTIDE SEQUENCE [LARGE SCALE GENOMIC DNA]</scope>
    <source>
        <strain evidence="2">JMC-PN-2008</strain>
    </source>
</reference>
<proteinExistence type="predicted"/>
<dbReference type="Proteomes" id="UP001346869">
    <property type="component" value="Unassembled WGS sequence"/>
</dbReference>
<evidence type="ECO:0000256" key="1">
    <source>
        <dbReference type="SAM" id="MobiDB-lite"/>
    </source>
</evidence>
<comment type="caution">
    <text evidence="2">The sequence shown here is derived from an EMBL/GenBank/DDBJ whole genome shotgun (WGS) entry which is preliminary data.</text>
</comment>
<accession>A0AAN8ATY5</accession>
<feature type="region of interest" description="Disordered" evidence="1">
    <location>
        <begin position="42"/>
        <end position="77"/>
    </location>
</feature>